<dbReference type="PANTHER" id="PTHR36204:SF1">
    <property type="entry name" value="N-ACETYLMANNOSAMINE-6-PHOSPHATE 2-EPIMERASE-RELATED"/>
    <property type="match status" value="1"/>
</dbReference>
<comment type="pathway">
    <text evidence="3">Amino-sugar metabolism; N-acetylneuraminate degradation; D-fructose 6-phosphate from N-acetylneuraminate: step 3/5.</text>
</comment>
<proteinExistence type="predicted"/>
<evidence type="ECO:0000256" key="5">
    <source>
        <dbReference type="ARBA" id="ARBA00023235"/>
    </source>
</evidence>
<evidence type="ECO:0000256" key="4">
    <source>
        <dbReference type="ARBA" id="ARBA00013180"/>
    </source>
</evidence>
<keyword evidence="6" id="KW-0119">Carbohydrate metabolism</keyword>
<dbReference type="InterPro" id="IPR011060">
    <property type="entry name" value="RibuloseP-bd_barrel"/>
</dbReference>
<gene>
    <name evidence="7" type="primary">nanE</name>
    <name evidence="7" type="ORF">LMG29542_07928</name>
</gene>
<accession>A0A6J5F9S4</accession>
<dbReference type="InterPro" id="IPR013785">
    <property type="entry name" value="Aldolase_TIM"/>
</dbReference>
<dbReference type="UniPathway" id="UPA00629">
    <property type="reaction ID" value="UER00682"/>
</dbReference>
<dbReference type="GO" id="GO:0019262">
    <property type="term" value="P:N-acetylneuraminate catabolic process"/>
    <property type="evidence" value="ECO:0007669"/>
    <property type="project" value="UniProtKB-UniPathway"/>
</dbReference>
<dbReference type="GO" id="GO:0006053">
    <property type="term" value="P:N-acetylmannosamine catabolic process"/>
    <property type="evidence" value="ECO:0007669"/>
    <property type="project" value="TreeGrafter"/>
</dbReference>
<keyword evidence="5 7" id="KW-0413">Isomerase</keyword>
<dbReference type="InterPro" id="IPR007260">
    <property type="entry name" value="NanE"/>
</dbReference>
<dbReference type="Gene3D" id="3.20.20.70">
    <property type="entry name" value="Aldolase class I"/>
    <property type="match status" value="1"/>
</dbReference>
<evidence type="ECO:0000256" key="6">
    <source>
        <dbReference type="ARBA" id="ARBA00023277"/>
    </source>
</evidence>
<evidence type="ECO:0000256" key="1">
    <source>
        <dbReference type="ARBA" id="ARBA00000056"/>
    </source>
</evidence>
<evidence type="ECO:0000256" key="3">
    <source>
        <dbReference type="ARBA" id="ARBA00005081"/>
    </source>
</evidence>
<comment type="catalytic activity">
    <reaction evidence="1">
        <text>an N-acyl-D-glucosamine 6-phosphate = an N-acyl-D-mannosamine 6-phosphate</text>
        <dbReference type="Rhea" id="RHEA:23932"/>
        <dbReference type="ChEBI" id="CHEBI:57599"/>
        <dbReference type="ChEBI" id="CHEBI:57666"/>
        <dbReference type="EC" id="5.1.3.9"/>
    </reaction>
</comment>
<reference evidence="7 8" key="1">
    <citation type="submission" date="2020-04" db="EMBL/GenBank/DDBJ databases">
        <authorList>
            <person name="De Canck E."/>
        </authorList>
    </citation>
    <scope>NUCLEOTIDE SEQUENCE [LARGE SCALE GENOMIC DNA]</scope>
    <source>
        <strain evidence="7 8">LMG 29542</strain>
    </source>
</reference>
<dbReference type="AlphaFoldDB" id="A0A6J5F9S4"/>
<dbReference type="Pfam" id="PF04131">
    <property type="entry name" value="NanE"/>
    <property type="match status" value="1"/>
</dbReference>
<dbReference type="PANTHER" id="PTHR36204">
    <property type="entry name" value="N-ACETYLMANNOSAMINE-6-PHOSPHATE 2-EPIMERASE-RELATED"/>
    <property type="match status" value="1"/>
</dbReference>
<dbReference type="Proteomes" id="UP000494363">
    <property type="component" value="Unassembled WGS sequence"/>
</dbReference>
<dbReference type="RefSeq" id="WP_175233109.1">
    <property type="nucleotide sequence ID" value="NZ_CADIKH010000132.1"/>
</dbReference>
<comment type="function">
    <text evidence="2">Converts N-acetylmannosamine-6-phosphate (ManNAc-6-P) to N-acetylglucosamine-6-phosphate (GlcNAc-6-P).</text>
</comment>
<protein>
    <recommendedName>
        <fullName evidence="4">N-acylglucosamine-6-phosphate 2-epimerase</fullName>
        <ecNumber evidence="4">5.1.3.9</ecNumber>
    </recommendedName>
</protein>
<dbReference type="EMBL" id="CADIKH010000132">
    <property type="protein sequence ID" value="CAB3774551.1"/>
    <property type="molecule type" value="Genomic_DNA"/>
</dbReference>
<evidence type="ECO:0000313" key="8">
    <source>
        <dbReference type="Proteomes" id="UP000494363"/>
    </source>
</evidence>
<organism evidence="7 8">
    <name type="scientific">Paraburkholderia humisilvae</name>
    <dbReference type="NCBI Taxonomy" id="627669"/>
    <lineage>
        <taxon>Bacteria</taxon>
        <taxon>Pseudomonadati</taxon>
        <taxon>Pseudomonadota</taxon>
        <taxon>Betaproteobacteria</taxon>
        <taxon>Burkholderiales</taxon>
        <taxon>Burkholderiaceae</taxon>
        <taxon>Paraburkholderia</taxon>
    </lineage>
</organism>
<evidence type="ECO:0000256" key="2">
    <source>
        <dbReference type="ARBA" id="ARBA00002147"/>
    </source>
</evidence>
<dbReference type="EC" id="5.1.3.9" evidence="4"/>
<keyword evidence="8" id="KW-1185">Reference proteome</keyword>
<evidence type="ECO:0000313" key="7">
    <source>
        <dbReference type="EMBL" id="CAB3774551.1"/>
    </source>
</evidence>
<dbReference type="SUPFAM" id="SSF51366">
    <property type="entry name" value="Ribulose-phoshate binding barrel"/>
    <property type="match status" value="1"/>
</dbReference>
<sequence length="229" mass="24560">MNPLFSRLHRKLVVSCQALADEPLFGHMDVVARAAAEGGAAGVLTNGYAEIAQVKAAVDLPVIGVISQRYPDAEIALTATLSEIDTIWRAGADIAGLEATKRRRPNNDTLDAFYLRIRARYPSLLLMAEVATADEALHAQALGFDCISSAAFGYTPETSGRKLPDNDFAAFRALRSVVTRCPLVGEGRIETPSQAAQVLHCGADFVVVGSAITRPQTITARFVHAMHET</sequence>
<dbReference type="GO" id="GO:0047465">
    <property type="term" value="F:N-acylglucosamine-6-phosphate 2-epimerase activity"/>
    <property type="evidence" value="ECO:0007669"/>
    <property type="project" value="UniProtKB-EC"/>
</dbReference>
<dbReference type="NCBIfam" id="NF002231">
    <property type="entry name" value="PRK01130.1"/>
    <property type="match status" value="1"/>
</dbReference>
<dbReference type="GO" id="GO:0005829">
    <property type="term" value="C:cytosol"/>
    <property type="evidence" value="ECO:0007669"/>
    <property type="project" value="TreeGrafter"/>
</dbReference>
<name>A0A6J5F9S4_9BURK</name>